<dbReference type="GO" id="GO:0016740">
    <property type="term" value="F:transferase activity"/>
    <property type="evidence" value="ECO:0007669"/>
    <property type="project" value="UniProtKB-KW"/>
</dbReference>
<dbReference type="InterPro" id="IPR001173">
    <property type="entry name" value="Glyco_trans_2-like"/>
</dbReference>
<dbReference type="InterPro" id="IPR029044">
    <property type="entry name" value="Nucleotide-diphossugar_trans"/>
</dbReference>
<dbReference type="PANTHER" id="PTHR43685">
    <property type="entry name" value="GLYCOSYLTRANSFERASE"/>
    <property type="match status" value="1"/>
</dbReference>
<gene>
    <name evidence="2" type="ORF">G3446_14135</name>
</gene>
<reference evidence="2 3" key="1">
    <citation type="submission" date="2020-02" db="EMBL/GenBank/DDBJ databases">
        <title>Genome sequences of Thiorhodococcus mannitoliphagus and Thiorhodococcus minor, purple sulfur photosynthetic bacteria in the gammaproteobacterial family, Chromatiaceae.</title>
        <authorList>
            <person name="Aviles F.A."/>
            <person name="Meyer T.E."/>
            <person name="Kyndt J.A."/>
        </authorList>
    </citation>
    <scope>NUCLEOTIDE SEQUENCE [LARGE SCALE GENOMIC DNA]</scope>
    <source>
        <strain evidence="2 3">DSM 11518</strain>
    </source>
</reference>
<dbReference type="Pfam" id="PF00535">
    <property type="entry name" value="Glycos_transf_2"/>
    <property type="match status" value="1"/>
</dbReference>
<dbReference type="Gene3D" id="3.90.550.10">
    <property type="entry name" value="Spore Coat Polysaccharide Biosynthesis Protein SpsA, Chain A"/>
    <property type="match status" value="1"/>
</dbReference>
<evidence type="ECO:0000313" key="2">
    <source>
        <dbReference type="EMBL" id="NEV63011.1"/>
    </source>
</evidence>
<dbReference type="PANTHER" id="PTHR43685:SF2">
    <property type="entry name" value="GLYCOSYLTRANSFERASE 2-LIKE DOMAIN-CONTAINING PROTEIN"/>
    <property type="match status" value="1"/>
</dbReference>
<accession>A0A6M0K102</accession>
<dbReference type="Proteomes" id="UP000483379">
    <property type="component" value="Unassembled WGS sequence"/>
</dbReference>
<dbReference type="CDD" id="cd00761">
    <property type="entry name" value="Glyco_tranf_GTA_type"/>
    <property type="match status" value="1"/>
</dbReference>
<name>A0A6M0K102_9GAMM</name>
<evidence type="ECO:0000313" key="3">
    <source>
        <dbReference type="Proteomes" id="UP000483379"/>
    </source>
</evidence>
<keyword evidence="2" id="KW-0808">Transferase</keyword>
<dbReference type="AlphaFoldDB" id="A0A6M0K102"/>
<dbReference type="RefSeq" id="WP_164453477.1">
    <property type="nucleotide sequence ID" value="NZ_JAAIJQ010000040.1"/>
</dbReference>
<comment type="caution">
    <text evidence="2">The sequence shown here is derived from an EMBL/GenBank/DDBJ whole genome shotgun (WGS) entry which is preliminary data.</text>
</comment>
<dbReference type="SUPFAM" id="SSF53448">
    <property type="entry name" value="Nucleotide-diphospho-sugar transferases"/>
    <property type="match status" value="1"/>
</dbReference>
<dbReference type="EMBL" id="JAAIJQ010000040">
    <property type="protein sequence ID" value="NEV63011.1"/>
    <property type="molecule type" value="Genomic_DNA"/>
</dbReference>
<keyword evidence="3" id="KW-1185">Reference proteome</keyword>
<protein>
    <submittedName>
        <fullName evidence="2">Glycosyltransferase family 2 protein</fullName>
    </submittedName>
</protein>
<feature type="domain" description="Glycosyltransferase 2-like" evidence="1">
    <location>
        <begin position="7"/>
        <end position="115"/>
    </location>
</feature>
<proteinExistence type="predicted"/>
<organism evidence="2 3">
    <name type="scientific">Thiorhodococcus minor</name>
    <dbReference type="NCBI Taxonomy" id="57489"/>
    <lineage>
        <taxon>Bacteria</taxon>
        <taxon>Pseudomonadati</taxon>
        <taxon>Pseudomonadota</taxon>
        <taxon>Gammaproteobacteria</taxon>
        <taxon>Chromatiales</taxon>
        <taxon>Chromatiaceae</taxon>
        <taxon>Thiorhodococcus</taxon>
    </lineage>
</organism>
<sequence length="285" mass="32141">MAAGSISVIIPTHNRSSTLKKAIQSVLKQTSAVDEIIVVDDGCTDDTVAVLKEMSKTIYRPRIVGIRQDSRGPSAARNAGIRAARSEWVAFLDDDDIWLAGKIEKQMAILERDPDLDLIACGSNVLGLHKKVEIFPVREWAMLFRNWLITPTVVMRRSVAMRCECFPENMRHAEDYAFFLRVAAEHKCLFLNERLVTCGGGKRSFGQTGLTEDLGAIYAGETEVFRRWRARKKPSFIAFLLVRLISFLRHLRRRILVAVEWRQNAIDHESQQESGAPSTTTDNAP</sequence>
<evidence type="ECO:0000259" key="1">
    <source>
        <dbReference type="Pfam" id="PF00535"/>
    </source>
</evidence>
<dbReference type="InterPro" id="IPR050834">
    <property type="entry name" value="Glycosyltransf_2"/>
</dbReference>